<dbReference type="InterPro" id="IPR014729">
    <property type="entry name" value="Rossmann-like_a/b/a_fold"/>
</dbReference>
<evidence type="ECO:0000313" key="3">
    <source>
        <dbReference type="Proteomes" id="UP000601027"/>
    </source>
</evidence>
<evidence type="ECO:0000259" key="1">
    <source>
        <dbReference type="Pfam" id="PF01507"/>
    </source>
</evidence>
<dbReference type="Proteomes" id="UP000601027">
    <property type="component" value="Unassembled WGS sequence"/>
</dbReference>
<reference evidence="2 3" key="1">
    <citation type="submission" date="2021-01" db="EMBL/GenBank/DDBJ databases">
        <title>Draft genome sequence of Micromonospora sp. strain STR1_7.</title>
        <authorList>
            <person name="Karlyshev A."/>
            <person name="Jawad R."/>
        </authorList>
    </citation>
    <scope>NUCLEOTIDE SEQUENCE [LARGE SCALE GENOMIC DNA]</scope>
    <source>
        <strain evidence="2 3">STR1-7</strain>
    </source>
</reference>
<dbReference type="EMBL" id="JAEVHM010000001">
    <property type="protein sequence ID" value="MBM0230506.1"/>
    <property type="molecule type" value="Genomic_DNA"/>
</dbReference>
<proteinExistence type="predicted"/>
<comment type="caution">
    <text evidence="2">The sequence shown here is derived from an EMBL/GenBank/DDBJ whole genome shotgun (WGS) entry which is preliminary data.</text>
</comment>
<dbReference type="Gene3D" id="3.40.50.620">
    <property type="entry name" value="HUPs"/>
    <property type="match status" value="1"/>
</dbReference>
<dbReference type="InterPro" id="IPR002500">
    <property type="entry name" value="PAPS_reduct_dom"/>
</dbReference>
<dbReference type="Pfam" id="PF01507">
    <property type="entry name" value="PAPS_reduct"/>
    <property type="match status" value="1"/>
</dbReference>
<gene>
    <name evidence="2" type="ORF">JNW91_00625</name>
</gene>
<dbReference type="SUPFAM" id="SSF52402">
    <property type="entry name" value="Adenine nucleotide alpha hydrolases-like"/>
    <property type="match status" value="1"/>
</dbReference>
<accession>A0ABS1XML2</accession>
<organism evidence="2 3">
    <name type="scientific">Micromonospora parastrephiae</name>
    <dbReference type="NCBI Taxonomy" id="2806101"/>
    <lineage>
        <taxon>Bacteria</taxon>
        <taxon>Bacillati</taxon>
        <taxon>Actinomycetota</taxon>
        <taxon>Actinomycetes</taxon>
        <taxon>Micromonosporales</taxon>
        <taxon>Micromonosporaceae</taxon>
        <taxon>Micromonospora</taxon>
    </lineage>
</organism>
<feature type="domain" description="Phosphoadenosine phosphosulphate reductase" evidence="1">
    <location>
        <begin position="104"/>
        <end position="248"/>
    </location>
</feature>
<sequence>MQRSKYPVPPTTDDYLVPRDTDPDLTECDGIVANHSGGKDGLATVIVTAARAKAAGVLDRVVVQYNDLGRVVWPSTRQADAELAAAGVTPWLVDAFGDRPGCRDLAKAHAEHFGLRFEVRSKDGHDLLDEVQRRGQFPDAARRWCTARQKREPGQKFLTELTRELNLDRPARILYVFGFRAQESPSRAKRIPYALNTAASNKTRRHVWDWYPVHHWTEEQVWAQIRESGLPWAWPYDAGMSRLSCSLCVLGSKKDLLTAVRLRPGLAREYARVEAETGHSFQQARTIASVLAEAGVSR</sequence>
<evidence type="ECO:0000313" key="2">
    <source>
        <dbReference type="EMBL" id="MBM0230506.1"/>
    </source>
</evidence>
<name>A0ABS1XML2_9ACTN</name>
<keyword evidence="3" id="KW-1185">Reference proteome</keyword>
<dbReference type="RefSeq" id="WP_203172978.1">
    <property type="nucleotide sequence ID" value="NZ_JAEVHM010000001.1"/>
</dbReference>
<protein>
    <submittedName>
        <fullName evidence="2">Phosphoadenosine phosphosulfate reductase family protein</fullName>
    </submittedName>
</protein>